<dbReference type="HOGENOM" id="CLU_124443_0_0_11"/>
<evidence type="ECO:0000313" key="1">
    <source>
        <dbReference type="EMBL" id="ACR18784.1"/>
    </source>
</evidence>
<dbReference type="Pfam" id="PF17249">
    <property type="entry name" value="DUF5318"/>
    <property type="match status" value="1"/>
</dbReference>
<dbReference type="STRING" id="645127.ckrop_2087"/>
<dbReference type="eggNOG" id="ENOG50323RQ">
    <property type="taxonomic scope" value="Bacteria"/>
</dbReference>
<dbReference type="Proteomes" id="UP000001473">
    <property type="component" value="Chromosome"/>
</dbReference>
<dbReference type="RefSeq" id="WP_012732671.1">
    <property type="nucleotide sequence ID" value="NC_012704.1"/>
</dbReference>
<reference evidence="1 2" key="1">
    <citation type="journal article" date="2008" name="J. Biotechnol.">
        <title>Ultrafast pyrosequencing of Corynebacterium kroppenstedtii DSM44385 revealed insights into the physiology of a lipophilic corynebacterium that lacks mycolic acids.</title>
        <authorList>
            <person name="Tauch A."/>
            <person name="Schneider J."/>
            <person name="Szczepanowski R."/>
            <person name="Tilker A."/>
            <person name="Viehoever P."/>
            <person name="Gartemann K.-H."/>
            <person name="Arnold W."/>
            <person name="Blom J."/>
            <person name="Brinkrolf K."/>
            <person name="Brune I."/>
            <person name="Goetker S."/>
            <person name="Weisshaar B."/>
            <person name="Goesmann A."/>
            <person name="Droege M."/>
            <person name="Puehler A."/>
        </authorList>
    </citation>
    <scope>NUCLEOTIDE SEQUENCE [LARGE SCALE GENOMIC DNA]</scope>
    <source>
        <strain evidence="2">DSM 44385 / JCM 11950 / CIP 105744 / CCUG 35717</strain>
    </source>
</reference>
<keyword evidence="2" id="KW-1185">Reference proteome</keyword>
<evidence type="ECO:0000313" key="2">
    <source>
        <dbReference type="Proteomes" id="UP000001473"/>
    </source>
</evidence>
<sequence>MQRKVMRADGVLGYTREAIVPIVTGVSWTETRNHQLDRQRLLAEYRRGDISSEELRQSSRRLIDAADFHGEPQDRPCPLCGKRTLKNVIWIFGDNLGKIAGTARSRREVEALAETYGDITAHIVEVCVHCRWNVLLREMLVRVGSGTSKPRVEEK</sequence>
<evidence type="ECO:0008006" key="3">
    <source>
        <dbReference type="Google" id="ProtNLM"/>
    </source>
</evidence>
<dbReference type="InterPro" id="IPR035169">
    <property type="entry name" value="DUF5318"/>
</dbReference>
<accession>C4LGG5</accession>
<name>C4LGG5_CORK4</name>
<dbReference type="KEGG" id="ckp:ckrop_2087"/>
<dbReference type="AlphaFoldDB" id="C4LGG5"/>
<protein>
    <recommendedName>
        <fullName evidence="3">DUF5318 domain-containing protein</fullName>
    </recommendedName>
</protein>
<dbReference type="OrthoDB" id="3531406at2"/>
<proteinExistence type="predicted"/>
<organism evidence="1 2">
    <name type="scientific">Corynebacterium kroppenstedtii (strain DSM 44385 / JCM 11950 / CIP 105744 / CCUG 35717)</name>
    <dbReference type="NCBI Taxonomy" id="645127"/>
    <lineage>
        <taxon>Bacteria</taxon>
        <taxon>Bacillati</taxon>
        <taxon>Actinomycetota</taxon>
        <taxon>Actinomycetes</taxon>
        <taxon>Mycobacteriales</taxon>
        <taxon>Corynebacteriaceae</taxon>
        <taxon>Corynebacterium</taxon>
    </lineage>
</organism>
<gene>
    <name evidence="1" type="ordered locus">ckrop_2087</name>
</gene>
<dbReference type="EMBL" id="CP001620">
    <property type="protein sequence ID" value="ACR18784.1"/>
    <property type="molecule type" value="Genomic_DNA"/>
</dbReference>